<organism evidence="2 3">
    <name type="scientific">Naasia aerilata</name>
    <dbReference type="NCBI Taxonomy" id="1162966"/>
    <lineage>
        <taxon>Bacteria</taxon>
        <taxon>Bacillati</taxon>
        <taxon>Actinomycetota</taxon>
        <taxon>Actinomycetes</taxon>
        <taxon>Micrococcales</taxon>
        <taxon>Microbacteriaceae</taxon>
        <taxon>Naasia</taxon>
    </lineage>
</organism>
<keyword evidence="3" id="KW-1185">Reference proteome</keyword>
<gene>
    <name evidence="2" type="ORF">GCM10025866_13040</name>
</gene>
<sequence>MHEARRVGGLQRGRGLRDDVEHPVGGQDALALEDGGERLAGHELHHEVGAALLLAVVVDVGDALMVHESGVAGLRAEALEEAGVAQILVLEDLDGDGAPDDEIRGFPDLAHAADGDTVLELVATAEGDASDRPHRFSTASNTCFAMGAATRFPNPV</sequence>
<name>A0ABM8GAZ8_9MICO</name>
<evidence type="ECO:0000313" key="2">
    <source>
        <dbReference type="EMBL" id="BDZ45395.1"/>
    </source>
</evidence>
<dbReference type="EMBL" id="AP027731">
    <property type="protein sequence ID" value="BDZ45395.1"/>
    <property type="molecule type" value="Genomic_DNA"/>
</dbReference>
<evidence type="ECO:0000256" key="1">
    <source>
        <dbReference type="SAM" id="MobiDB-lite"/>
    </source>
</evidence>
<protein>
    <submittedName>
        <fullName evidence="2">Uncharacterized protein</fullName>
    </submittedName>
</protein>
<proteinExistence type="predicted"/>
<reference evidence="3" key="1">
    <citation type="journal article" date="2019" name="Int. J. Syst. Evol. Microbiol.">
        <title>The Global Catalogue of Microorganisms (GCM) 10K type strain sequencing project: providing services to taxonomists for standard genome sequencing and annotation.</title>
        <authorList>
            <consortium name="The Broad Institute Genomics Platform"/>
            <consortium name="The Broad Institute Genome Sequencing Center for Infectious Disease"/>
            <person name="Wu L."/>
            <person name="Ma J."/>
        </authorList>
    </citation>
    <scope>NUCLEOTIDE SEQUENCE [LARGE SCALE GENOMIC DNA]</scope>
    <source>
        <strain evidence="3">NBRC 108725</strain>
    </source>
</reference>
<evidence type="ECO:0000313" key="3">
    <source>
        <dbReference type="Proteomes" id="UP001321498"/>
    </source>
</evidence>
<accession>A0ABM8GAZ8</accession>
<dbReference type="Proteomes" id="UP001321498">
    <property type="component" value="Chromosome"/>
</dbReference>
<feature type="region of interest" description="Disordered" evidence="1">
    <location>
        <begin position="1"/>
        <end position="22"/>
    </location>
</feature>